<gene>
    <name evidence="2" type="ORF">FIBSPDRAFT_857198</name>
</gene>
<dbReference type="InterPro" id="IPR011333">
    <property type="entry name" value="SKP1/BTB/POZ_sf"/>
</dbReference>
<dbReference type="SUPFAM" id="SSF54695">
    <property type="entry name" value="POZ domain"/>
    <property type="match status" value="1"/>
</dbReference>
<protein>
    <recommendedName>
        <fullName evidence="1">BTB domain-containing protein</fullName>
    </recommendedName>
</protein>
<dbReference type="Gene3D" id="3.30.710.10">
    <property type="entry name" value="Potassium Channel Kv1.1, Chain A"/>
    <property type="match status" value="1"/>
</dbReference>
<dbReference type="OrthoDB" id="3357985at2759"/>
<feature type="domain" description="BTB" evidence="1">
    <location>
        <begin position="24"/>
        <end position="99"/>
    </location>
</feature>
<dbReference type="Proteomes" id="UP000076532">
    <property type="component" value="Unassembled WGS sequence"/>
</dbReference>
<organism evidence="2 3">
    <name type="scientific">Athelia psychrophila</name>
    <dbReference type="NCBI Taxonomy" id="1759441"/>
    <lineage>
        <taxon>Eukaryota</taxon>
        <taxon>Fungi</taxon>
        <taxon>Dikarya</taxon>
        <taxon>Basidiomycota</taxon>
        <taxon>Agaricomycotina</taxon>
        <taxon>Agaricomycetes</taxon>
        <taxon>Agaricomycetidae</taxon>
        <taxon>Atheliales</taxon>
        <taxon>Atheliaceae</taxon>
        <taxon>Athelia</taxon>
    </lineage>
</organism>
<dbReference type="Pfam" id="PF00651">
    <property type="entry name" value="BTB"/>
    <property type="match status" value="1"/>
</dbReference>
<accession>A0A166MZB9</accession>
<proteinExistence type="predicted"/>
<dbReference type="SMART" id="SM00225">
    <property type="entry name" value="BTB"/>
    <property type="match status" value="1"/>
</dbReference>
<reference evidence="2 3" key="1">
    <citation type="journal article" date="2016" name="Mol. Biol. Evol.">
        <title>Comparative Genomics of Early-Diverging Mushroom-Forming Fungi Provides Insights into the Origins of Lignocellulose Decay Capabilities.</title>
        <authorList>
            <person name="Nagy L.G."/>
            <person name="Riley R."/>
            <person name="Tritt A."/>
            <person name="Adam C."/>
            <person name="Daum C."/>
            <person name="Floudas D."/>
            <person name="Sun H."/>
            <person name="Yadav J.S."/>
            <person name="Pangilinan J."/>
            <person name="Larsson K.H."/>
            <person name="Matsuura K."/>
            <person name="Barry K."/>
            <person name="Labutti K."/>
            <person name="Kuo R."/>
            <person name="Ohm R.A."/>
            <person name="Bhattacharya S.S."/>
            <person name="Shirouzu T."/>
            <person name="Yoshinaga Y."/>
            <person name="Martin F.M."/>
            <person name="Grigoriev I.V."/>
            <person name="Hibbett D.S."/>
        </authorList>
    </citation>
    <scope>NUCLEOTIDE SEQUENCE [LARGE SCALE GENOMIC DNA]</scope>
    <source>
        <strain evidence="2 3">CBS 109695</strain>
    </source>
</reference>
<keyword evidence="3" id="KW-1185">Reference proteome</keyword>
<dbReference type="AlphaFoldDB" id="A0A166MZB9"/>
<dbReference type="PROSITE" id="PS50097">
    <property type="entry name" value="BTB"/>
    <property type="match status" value="1"/>
</dbReference>
<evidence type="ECO:0000313" key="3">
    <source>
        <dbReference type="Proteomes" id="UP000076532"/>
    </source>
</evidence>
<name>A0A166MZB9_9AGAM</name>
<evidence type="ECO:0000313" key="2">
    <source>
        <dbReference type="EMBL" id="KZP24487.1"/>
    </source>
</evidence>
<sequence length="143" mass="16341">MAQRESMDSPSFTEAASPFDDHKADVILRSSDNVDFPCYKFLLSLASTFFEEMFSLPQPLTEGDDLTKDGLYIVPTEERASVLETLLRLCYPSSLRHPPIIELDDIKNVFEVARKYVMEEGEKIKTRCIIRLAIQLPVAAWEH</sequence>
<evidence type="ECO:0000259" key="1">
    <source>
        <dbReference type="PROSITE" id="PS50097"/>
    </source>
</evidence>
<dbReference type="InterPro" id="IPR000210">
    <property type="entry name" value="BTB/POZ_dom"/>
</dbReference>
<dbReference type="EMBL" id="KV417526">
    <property type="protein sequence ID" value="KZP24487.1"/>
    <property type="molecule type" value="Genomic_DNA"/>
</dbReference>